<dbReference type="PROSITE" id="PS50850">
    <property type="entry name" value="MFS"/>
    <property type="match status" value="1"/>
</dbReference>
<name>A0A316G1W5_9GAMM</name>
<feature type="domain" description="Major facilitator superfamily (MFS) profile" evidence="5">
    <location>
        <begin position="1"/>
        <end position="415"/>
    </location>
</feature>
<accession>A0A316G1W5</accession>
<feature type="transmembrane region" description="Helical" evidence="4">
    <location>
        <begin position="357"/>
        <end position="377"/>
    </location>
</feature>
<evidence type="ECO:0000256" key="2">
    <source>
        <dbReference type="ARBA" id="ARBA00022989"/>
    </source>
</evidence>
<gene>
    <name evidence="6" type="ORF">C8D97_101233</name>
</gene>
<dbReference type="AlphaFoldDB" id="A0A316G1W5"/>
<dbReference type="Proteomes" id="UP000245790">
    <property type="component" value="Unassembled WGS sequence"/>
</dbReference>
<evidence type="ECO:0000313" key="7">
    <source>
        <dbReference type="Proteomes" id="UP000245790"/>
    </source>
</evidence>
<feature type="transmembrane region" description="Helical" evidence="4">
    <location>
        <begin position="172"/>
        <end position="191"/>
    </location>
</feature>
<feature type="transmembrane region" description="Helical" evidence="4">
    <location>
        <begin position="38"/>
        <end position="57"/>
    </location>
</feature>
<protein>
    <submittedName>
        <fullName evidence="6">Sugar phosphate permease</fullName>
    </submittedName>
</protein>
<reference evidence="6 7" key="1">
    <citation type="submission" date="2018-05" db="EMBL/GenBank/DDBJ databases">
        <title>Genomic Encyclopedia of Type Strains, Phase IV (KMG-IV): sequencing the most valuable type-strain genomes for metagenomic binning, comparative biology and taxonomic classification.</title>
        <authorList>
            <person name="Goeker M."/>
        </authorList>
    </citation>
    <scope>NUCLEOTIDE SEQUENCE [LARGE SCALE GENOMIC DNA]</scope>
    <source>
        <strain evidence="6 7">DSM 25350</strain>
    </source>
</reference>
<keyword evidence="2 4" id="KW-1133">Transmembrane helix</keyword>
<dbReference type="SUPFAM" id="SSF103473">
    <property type="entry name" value="MFS general substrate transporter"/>
    <property type="match status" value="1"/>
</dbReference>
<comment type="caution">
    <text evidence="6">The sequence shown here is derived from an EMBL/GenBank/DDBJ whole genome shotgun (WGS) entry which is preliminary data.</text>
</comment>
<feature type="transmembrane region" description="Helical" evidence="4">
    <location>
        <begin position="133"/>
        <end position="152"/>
    </location>
</feature>
<dbReference type="GO" id="GO:0022857">
    <property type="term" value="F:transmembrane transporter activity"/>
    <property type="evidence" value="ECO:0007669"/>
    <property type="project" value="InterPro"/>
</dbReference>
<keyword evidence="1 4" id="KW-0812">Transmembrane</keyword>
<feature type="transmembrane region" description="Helical" evidence="4">
    <location>
        <begin position="318"/>
        <end position="336"/>
    </location>
</feature>
<keyword evidence="3 4" id="KW-0472">Membrane</keyword>
<dbReference type="EMBL" id="QGGU01000001">
    <property type="protein sequence ID" value="PWK54385.1"/>
    <property type="molecule type" value="Genomic_DNA"/>
</dbReference>
<dbReference type="InterPro" id="IPR036259">
    <property type="entry name" value="MFS_trans_sf"/>
</dbReference>
<keyword evidence="7" id="KW-1185">Reference proteome</keyword>
<organism evidence="6 7">
    <name type="scientific">Pleionea mediterranea</name>
    <dbReference type="NCBI Taxonomy" id="523701"/>
    <lineage>
        <taxon>Bacteria</taxon>
        <taxon>Pseudomonadati</taxon>
        <taxon>Pseudomonadota</taxon>
        <taxon>Gammaproteobacteria</taxon>
        <taxon>Oceanospirillales</taxon>
        <taxon>Pleioneaceae</taxon>
        <taxon>Pleionea</taxon>
    </lineage>
</organism>
<feature type="transmembrane region" description="Helical" evidence="4">
    <location>
        <begin position="93"/>
        <end position="112"/>
    </location>
</feature>
<dbReference type="CDD" id="cd06174">
    <property type="entry name" value="MFS"/>
    <property type="match status" value="1"/>
</dbReference>
<sequence length="421" mass="45444">MLVFAGEMIFSLPFHITRFFRPIFLDVLDISNTELGDIFAVYGVVAMLSYFPGGFIADKFSARHLMSLSLFATALGGLYLYTLPNAAGLHWLFAYWGLTSILLFWAAMIKMTRVIAGQHSQGKAFGILDGGRGLVASLVAMLAVGLLSVGVLDKSVTVASGDTVSTADNLQMIIMLYTATTTLAAIVILLIPQRFVAQQSAQQQTAYSPSTDLSGFKPKSQSVFRDPVIWLQATVVITAYCGYKALDNYGVFAVDVLNMTAAESAELTGYLSFLRPISAIGAGVIADRLRASHAILVLFATLLTTFLLLSLINSPYHFKITAITGLAITSIAVFALRGVYFALLEESKINTGQTGKAVGIISAVGYTPDIFFAPITGRLLDANPGITGFQHYFIFIAIMSMLGLLASYLIVKCMSNKKQHE</sequence>
<evidence type="ECO:0000256" key="4">
    <source>
        <dbReference type="SAM" id="Phobius"/>
    </source>
</evidence>
<dbReference type="InterPro" id="IPR020846">
    <property type="entry name" value="MFS_dom"/>
</dbReference>
<dbReference type="Pfam" id="PF07690">
    <property type="entry name" value="MFS_1"/>
    <property type="match status" value="1"/>
</dbReference>
<dbReference type="Gene3D" id="1.20.1250.20">
    <property type="entry name" value="MFS general substrate transporter like domains"/>
    <property type="match status" value="2"/>
</dbReference>
<proteinExistence type="predicted"/>
<evidence type="ECO:0000256" key="1">
    <source>
        <dbReference type="ARBA" id="ARBA00022692"/>
    </source>
</evidence>
<evidence type="ECO:0000313" key="6">
    <source>
        <dbReference type="EMBL" id="PWK54385.1"/>
    </source>
</evidence>
<feature type="transmembrane region" description="Helical" evidence="4">
    <location>
        <begin position="294"/>
        <end position="312"/>
    </location>
</feature>
<feature type="transmembrane region" description="Helical" evidence="4">
    <location>
        <begin position="389"/>
        <end position="411"/>
    </location>
</feature>
<feature type="transmembrane region" description="Helical" evidence="4">
    <location>
        <begin position="64"/>
        <end position="81"/>
    </location>
</feature>
<evidence type="ECO:0000256" key="3">
    <source>
        <dbReference type="ARBA" id="ARBA00023136"/>
    </source>
</evidence>
<evidence type="ECO:0000259" key="5">
    <source>
        <dbReference type="PROSITE" id="PS50850"/>
    </source>
</evidence>
<dbReference type="InterPro" id="IPR011701">
    <property type="entry name" value="MFS"/>
</dbReference>